<dbReference type="CDD" id="cd18026">
    <property type="entry name" value="DEXHc_POLQ-like"/>
    <property type="match status" value="1"/>
</dbReference>
<sequence>MLNSLTPRSKGSLLLELEDEALFQVESAERRKRKSRLSGSAGFGQPAICGNELECPLPSRSIRNYLPERLARAYEEHVLPDGRLYAWQAEAVCTPGVLQGRNLVYEAPTAGGKSLVAEVLMLRRVWQTGRPALLVLPYVSLCSEKSAYLGRILEAGGRVVQDFFGVGQGMPPLKDNTGVIVSTIEKANAFVNRLIQAGCLNLISAIVVDELHMVGDLDRGYQLELLLTKLRHEAEIVGMSATAPDVGRLASWLRAALYRTDWRPVPLQHFTRNDIVLDAAGQPARPLPRVYTREQDPDGVLSLTAEATRKSLPVLIFCATKRACESTASKVAE</sequence>
<dbReference type="GO" id="GO:0005634">
    <property type="term" value="C:nucleus"/>
    <property type="evidence" value="ECO:0007669"/>
    <property type="project" value="UniProtKB-SubCell"/>
</dbReference>
<proteinExistence type="predicted"/>
<evidence type="ECO:0000256" key="1">
    <source>
        <dbReference type="ARBA" id="ARBA00004123"/>
    </source>
</evidence>
<keyword evidence="3" id="KW-0227">DNA damage</keyword>
<organism evidence="10 11">
    <name type="scientific">Prototheca wickerhamii</name>
    <dbReference type="NCBI Taxonomy" id="3111"/>
    <lineage>
        <taxon>Eukaryota</taxon>
        <taxon>Viridiplantae</taxon>
        <taxon>Chlorophyta</taxon>
        <taxon>core chlorophytes</taxon>
        <taxon>Trebouxiophyceae</taxon>
        <taxon>Chlorellales</taxon>
        <taxon>Chlorellaceae</taxon>
        <taxon>Prototheca</taxon>
    </lineage>
</organism>
<dbReference type="GO" id="GO:0016787">
    <property type="term" value="F:hydrolase activity"/>
    <property type="evidence" value="ECO:0007669"/>
    <property type="project" value="UniProtKB-KW"/>
</dbReference>
<dbReference type="EMBL" id="JASFZW010000004">
    <property type="protein sequence ID" value="KAK2078519.1"/>
    <property type="molecule type" value="Genomic_DNA"/>
</dbReference>
<name>A0AAD9IJV7_PROWI</name>
<evidence type="ECO:0000259" key="9">
    <source>
        <dbReference type="PROSITE" id="PS51192"/>
    </source>
</evidence>
<evidence type="ECO:0000256" key="7">
    <source>
        <dbReference type="ARBA" id="ARBA00023204"/>
    </source>
</evidence>
<keyword evidence="2" id="KW-0547">Nucleotide-binding</keyword>
<dbReference type="SUPFAM" id="SSF52540">
    <property type="entry name" value="P-loop containing nucleoside triphosphate hydrolases"/>
    <property type="match status" value="1"/>
</dbReference>
<dbReference type="PANTHER" id="PTHR47961">
    <property type="entry name" value="DNA POLYMERASE THETA, PUTATIVE (AFU_ORTHOLOGUE AFUA_1G05260)-RELATED"/>
    <property type="match status" value="1"/>
</dbReference>
<dbReference type="Pfam" id="PF00270">
    <property type="entry name" value="DEAD"/>
    <property type="match status" value="1"/>
</dbReference>
<evidence type="ECO:0000256" key="5">
    <source>
        <dbReference type="ARBA" id="ARBA00022806"/>
    </source>
</evidence>
<evidence type="ECO:0000256" key="2">
    <source>
        <dbReference type="ARBA" id="ARBA00022741"/>
    </source>
</evidence>
<evidence type="ECO:0000256" key="3">
    <source>
        <dbReference type="ARBA" id="ARBA00022763"/>
    </source>
</evidence>
<keyword evidence="6" id="KW-0067">ATP-binding</keyword>
<dbReference type="PROSITE" id="PS51192">
    <property type="entry name" value="HELICASE_ATP_BIND_1"/>
    <property type="match status" value="1"/>
</dbReference>
<dbReference type="GO" id="GO:0006281">
    <property type="term" value="P:DNA repair"/>
    <property type="evidence" value="ECO:0007669"/>
    <property type="project" value="UniProtKB-KW"/>
</dbReference>
<dbReference type="Proteomes" id="UP001255856">
    <property type="component" value="Unassembled WGS sequence"/>
</dbReference>
<dbReference type="InterPro" id="IPR011545">
    <property type="entry name" value="DEAD/DEAH_box_helicase_dom"/>
</dbReference>
<evidence type="ECO:0000256" key="8">
    <source>
        <dbReference type="ARBA" id="ARBA00023242"/>
    </source>
</evidence>
<dbReference type="GO" id="GO:0005524">
    <property type="term" value="F:ATP binding"/>
    <property type="evidence" value="ECO:0007669"/>
    <property type="project" value="UniProtKB-KW"/>
</dbReference>
<dbReference type="GO" id="GO:0004386">
    <property type="term" value="F:helicase activity"/>
    <property type="evidence" value="ECO:0007669"/>
    <property type="project" value="UniProtKB-KW"/>
</dbReference>
<dbReference type="InterPro" id="IPR027417">
    <property type="entry name" value="P-loop_NTPase"/>
</dbReference>
<dbReference type="AlphaFoldDB" id="A0AAD9IJV7"/>
<keyword evidence="5" id="KW-0347">Helicase</keyword>
<keyword evidence="7" id="KW-0234">DNA repair</keyword>
<feature type="domain" description="Helicase ATP-binding" evidence="9">
    <location>
        <begin position="94"/>
        <end position="261"/>
    </location>
</feature>
<dbReference type="PANTHER" id="PTHR47961:SF6">
    <property type="entry name" value="DNA-DIRECTED DNA POLYMERASE"/>
    <property type="match status" value="1"/>
</dbReference>
<protein>
    <recommendedName>
        <fullName evidence="9">Helicase ATP-binding domain-containing protein</fullName>
    </recommendedName>
</protein>
<evidence type="ECO:0000313" key="11">
    <source>
        <dbReference type="Proteomes" id="UP001255856"/>
    </source>
</evidence>
<gene>
    <name evidence="10" type="ORF">QBZ16_003359</name>
</gene>
<dbReference type="InterPro" id="IPR014001">
    <property type="entry name" value="Helicase_ATP-bd"/>
</dbReference>
<dbReference type="GO" id="GO:0003676">
    <property type="term" value="F:nucleic acid binding"/>
    <property type="evidence" value="ECO:0007669"/>
    <property type="project" value="InterPro"/>
</dbReference>
<keyword evidence="11" id="KW-1185">Reference proteome</keyword>
<evidence type="ECO:0000256" key="4">
    <source>
        <dbReference type="ARBA" id="ARBA00022801"/>
    </source>
</evidence>
<dbReference type="InterPro" id="IPR050474">
    <property type="entry name" value="Hel308_SKI2-like"/>
</dbReference>
<reference evidence="10" key="1">
    <citation type="submission" date="2021-01" db="EMBL/GenBank/DDBJ databases">
        <authorList>
            <person name="Eckstrom K.M.E."/>
        </authorList>
    </citation>
    <scope>NUCLEOTIDE SEQUENCE</scope>
    <source>
        <strain evidence="10">UVCC 0001</strain>
    </source>
</reference>
<comment type="caution">
    <text evidence="10">The sequence shown here is derived from an EMBL/GenBank/DDBJ whole genome shotgun (WGS) entry which is preliminary data.</text>
</comment>
<accession>A0AAD9IJV7</accession>
<dbReference type="FunFam" id="3.40.50.300:FF:000813">
    <property type="entry name" value="helicase POLQ-like isoform X1"/>
    <property type="match status" value="1"/>
</dbReference>
<comment type="subcellular location">
    <subcellularLocation>
        <location evidence="1">Nucleus</location>
    </subcellularLocation>
</comment>
<dbReference type="SMART" id="SM00487">
    <property type="entry name" value="DEXDc"/>
    <property type="match status" value="1"/>
</dbReference>
<evidence type="ECO:0000256" key="6">
    <source>
        <dbReference type="ARBA" id="ARBA00022840"/>
    </source>
</evidence>
<keyword evidence="4" id="KW-0378">Hydrolase</keyword>
<evidence type="ECO:0000313" key="10">
    <source>
        <dbReference type="EMBL" id="KAK2078519.1"/>
    </source>
</evidence>
<dbReference type="Gene3D" id="3.40.50.300">
    <property type="entry name" value="P-loop containing nucleotide triphosphate hydrolases"/>
    <property type="match status" value="2"/>
</dbReference>
<keyword evidence="8" id="KW-0539">Nucleus</keyword>